<evidence type="ECO:0000313" key="4">
    <source>
        <dbReference type="EMBL" id="SHJ83094.1"/>
    </source>
</evidence>
<keyword evidence="1" id="KW-0812">Transmembrane</keyword>
<dbReference type="PANTHER" id="PTHR30373">
    <property type="entry name" value="UPF0603 PROTEIN YGCG"/>
    <property type="match status" value="1"/>
</dbReference>
<feature type="transmembrane region" description="Helical" evidence="1">
    <location>
        <begin position="192"/>
        <end position="218"/>
    </location>
</feature>
<name>A0ABY1IQ21_9HYPH</name>
<evidence type="ECO:0000256" key="2">
    <source>
        <dbReference type="SAM" id="SignalP"/>
    </source>
</evidence>
<dbReference type="PANTHER" id="PTHR30373:SF2">
    <property type="entry name" value="UPF0603 PROTEIN YGCG"/>
    <property type="match status" value="1"/>
</dbReference>
<evidence type="ECO:0000313" key="5">
    <source>
        <dbReference type="Proteomes" id="UP000184290"/>
    </source>
</evidence>
<reference evidence="4 5" key="1">
    <citation type="submission" date="2016-11" db="EMBL/GenBank/DDBJ databases">
        <authorList>
            <person name="Varghese N."/>
            <person name="Submissions S."/>
        </authorList>
    </citation>
    <scope>NUCLEOTIDE SEQUENCE [LARGE SCALE GENOMIC DNA]</scope>
    <source>
        <strain evidence="4 5">DSM 21988</strain>
    </source>
</reference>
<protein>
    <recommendedName>
        <fullName evidence="3">TPM domain-containing protein</fullName>
    </recommendedName>
</protein>
<keyword evidence="1" id="KW-0472">Membrane</keyword>
<keyword evidence="5" id="KW-1185">Reference proteome</keyword>
<feature type="chain" id="PRO_5046642233" description="TPM domain-containing protein" evidence="2">
    <location>
        <begin position="33"/>
        <end position="288"/>
    </location>
</feature>
<proteinExistence type="predicted"/>
<keyword evidence="1" id="KW-1133">Transmembrane helix</keyword>
<feature type="signal peptide" evidence="2">
    <location>
        <begin position="1"/>
        <end position="32"/>
    </location>
</feature>
<dbReference type="RefSeq" id="WP_244489447.1">
    <property type="nucleotide sequence ID" value="NZ_FQZC01000004.1"/>
</dbReference>
<comment type="caution">
    <text evidence="4">The sequence shown here is derived from an EMBL/GenBank/DDBJ whole genome shotgun (WGS) entry which is preliminary data.</text>
</comment>
<evidence type="ECO:0000259" key="3">
    <source>
        <dbReference type="Pfam" id="PF04536"/>
    </source>
</evidence>
<dbReference type="Proteomes" id="UP000184290">
    <property type="component" value="Unassembled WGS sequence"/>
</dbReference>
<gene>
    <name evidence="4" type="ORF">SAMN02745911_3501</name>
</gene>
<sequence>MTRSMDTLGRFARTWGVMLALVLALLSPQAFAQDFPVLSGRVVDAAGMMTRAQAEALQARLAAHEASSSDQLVVATVPNLQGYEIADFANRLARHWGIGQEGENNGVLLLVARDERQVRIEVGYGLEGTLTDALSRIVIENDILPRFRSADFAGGIAAGADAIVSILSGNADEVRARAERNAGWNGEGVDDWISLAVVLFILATAFGPVVLMMLAQMFGTKLPGGRRRFMGMEFGGRSGRRRRGNAGYWGGGMAGGGMAGGGWGGGSSGGGFSGGGGSFGGGGASGSW</sequence>
<organism evidence="4 5">
    <name type="scientific">Aureimonas altamirensis DSM 21988</name>
    <dbReference type="NCBI Taxonomy" id="1121026"/>
    <lineage>
        <taxon>Bacteria</taxon>
        <taxon>Pseudomonadati</taxon>
        <taxon>Pseudomonadota</taxon>
        <taxon>Alphaproteobacteria</taxon>
        <taxon>Hyphomicrobiales</taxon>
        <taxon>Aurantimonadaceae</taxon>
        <taxon>Aureimonas</taxon>
    </lineage>
</organism>
<evidence type="ECO:0000256" key="1">
    <source>
        <dbReference type="SAM" id="Phobius"/>
    </source>
</evidence>
<accession>A0ABY1IQ21</accession>
<dbReference type="Gene3D" id="3.10.310.50">
    <property type="match status" value="1"/>
</dbReference>
<feature type="domain" description="TPM" evidence="3">
    <location>
        <begin position="42"/>
        <end position="164"/>
    </location>
</feature>
<dbReference type="EMBL" id="FQZC01000004">
    <property type="protein sequence ID" value="SHJ83094.1"/>
    <property type="molecule type" value="Genomic_DNA"/>
</dbReference>
<dbReference type="InterPro" id="IPR007621">
    <property type="entry name" value="TPM_dom"/>
</dbReference>
<dbReference type="Pfam" id="PF04536">
    <property type="entry name" value="TPM_phosphatase"/>
    <property type="match status" value="1"/>
</dbReference>
<keyword evidence="2" id="KW-0732">Signal</keyword>